<gene>
    <name evidence="4" type="ORF">MYF79_08820</name>
</gene>
<keyword evidence="5" id="KW-1185">Reference proteome</keyword>
<proteinExistence type="predicted"/>
<reference evidence="4 5" key="1">
    <citation type="submission" date="2022-04" db="EMBL/GenBank/DDBJ databases">
        <title>The arsenic-methylating capacity of Chitinophaga filiformis YT5 during chitin decomposition.</title>
        <authorList>
            <person name="Chen G."/>
            <person name="Liang Y."/>
        </authorList>
    </citation>
    <scope>NUCLEOTIDE SEQUENCE [LARGE SCALE GENOMIC DNA]</scope>
    <source>
        <strain evidence="4 5">YT5</strain>
    </source>
</reference>
<evidence type="ECO:0000256" key="2">
    <source>
        <dbReference type="SAM" id="SignalP"/>
    </source>
</evidence>
<feature type="coiled-coil region" evidence="1">
    <location>
        <begin position="313"/>
        <end position="340"/>
    </location>
</feature>
<dbReference type="Pfam" id="PF18962">
    <property type="entry name" value="Por_Secre_tail"/>
    <property type="match status" value="1"/>
</dbReference>
<dbReference type="Proteomes" id="UP000830198">
    <property type="component" value="Chromosome"/>
</dbReference>
<feature type="domain" description="Secretion system C-terminal sorting" evidence="3">
    <location>
        <begin position="359"/>
        <end position="432"/>
    </location>
</feature>
<accession>A0ABY4I8G9</accession>
<dbReference type="EMBL" id="CP095855">
    <property type="protein sequence ID" value="UPK71378.1"/>
    <property type="molecule type" value="Genomic_DNA"/>
</dbReference>
<sequence>MKKILTRKAMLMALCGMLTTFAASAQGWVADATGQRLYAVNDSLKFGSLFVGIGTNVPSAQLHTTGTVRFAGITQNNTFSRLLVQDTSGRLFWRDVASVGGGAGWLLTGNAGTNPASNFLGTLDTARLVFRTNNTEKATILSNGNVGIGVSQAAKLLHVHNSNPNVEDNNVFLSGRAPSLYFNLNPVQPTAPPFNSPYARIGLSTRLGTFVNTSQVGDFVIHAITAGGSLVFGVGVDASGTNGVERARLNSNGNLGINTLNPSAKLHVNGNVRFQNLPSGTGRVLVVDDSGYVYRSNTSSARAAETAGSGEDVAALQQEVNALKQTLAEVQAQLAAIKSGSLQVAANTSGESYVLGNAPNPFNGSTTIKYAYPRSASKAYLTVSDLSGKQIRRFDLKGNSGNSVTLTLDGVNAGTYIYSLEVDGRVIESKKMVYTK</sequence>
<name>A0ABY4I8G9_CHIFI</name>
<dbReference type="NCBIfam" id="TIGR04183">
    <property type="entry name" value="Por_Secre_tail"/>
    <property type="match status" value="1"/>
</dbReference>
<protein>
    <submittedName>
        <fullName evidence="4">T9SS type A sorting domain-containing protein</fullName>
    </submittedName>
</protein>
<evidence type="ECO:0000313" key="5">
    <source>
        <dbReference type="Proteomes" id="UP000830198"/>
    </source>
</evidence>
<evidence type="ECO:0000256" key="1">
    <source>
        <dbReference type="SAM" id="Coils"/>
    </source>
</evidence>
<feature type="signal peptide" evidence="2">
    <location>
        <begin position="1"/>
        <end position="25"/>
    </location>
</feature>
<dbReference type="RefSeq" id="WP_247813457.1">
    <property type="nucleotide sequence ID" value="NZ_CP095855.1"/>
</dbReference>
<evidence type="ECO:0000313" key="4">
    <source>
        <dbReference type="EMBL" id="UPK71378.1"/>
    </source>
</evidence>
<keyword evidence="2" id="KW-0732">Signal</keyword>
<keyword evidence="1" id="KW-0175">Coiled coil</keyword>
<evidence type="ECO:0000259" key="3">
    <source>
        <dbReference type="Pfam" id="PF18962"/>
    </source>
</evidence>
<dbReference type="InterPro" id="IPR026444">
    <property type="entry name" value="Secre_tail"/>
</dbReference>
<feature type="chain" id="PRO_5045739443" evidence="2">
    <location>
        <begin position="26"/>
        <end position="436"/>
    </location>
</feature>
<organism evidence="4 5">
    <name type="scientific">Chitinophaga filiformis</name>
    <name type="common">Myxococcus filiformis</name>
    <name type="synonym">Flexibacter filiformis</name>
    <dbReference type="NCBI Taxonomy" id="104663"/>
    <lineage>
        <taxon>Bacteria</taxon>
        <taxon>Pseudomonadati</taxon>
        <taxon>Bacteroidota</taxon>
        <taxon>Chitinophagia</taxon>
        <taxon>Chitinophagales</taxon>
        <taxon>Chitinophagaceae</taxon>
        <taxon>Chitinophaga</taxon>
    </lineage>
</organism>